<dbReference type="RefSeq" id="WP_090001169.1">
    <property type="nucleotide sequence ID" value="NZ_FOBV01000008.1"/>
</dbReference>
<dbReference type="EC" id="2.1.1.72" evidence="1"/>
<reference evidence="7" key="1">
    <citation type="submission" date="2016-10" db="EMBL/GenBank/DDBJ databases">
        <authorList>
            <person name="Varghese N."/>
            <person name="Submissions S."/>
        </authorList>
    </citation>
    <scope>NUCLEOTIDE SEQUENCE [LARGE SCALE GENOMIC DNA]</scope>
    <source>
        <strain evidence="7">DSM 17453</strain>
    </source>
</reference>
<dbReference type="InterPro" id="IPR002052">
    <property type="entry name" value="DNA_methylase_N6_adenine_CS"/>
</dbReference>
<proteinExistence type="predicted"/>
<keyword evidence="3 6" id="KW-0808">Transferase</keyword>
<dbReference type="Proteomes" id="UP000199450">
    <property type="component" value="Unassembled WGS sequence"/>
</dbReference>
<keyword evidence="4" id="KW-0949">S-adenosyl-L-methionine</keyword>
<organism evidence="6 7">
    <name type="scientific">Chryseobacterium taichungense</name>
    <dbReference type="NCBI Taxonomy" id="295069"/>
    <lineage>
        <taxon>Bacteria</taxon>
        <taxon>Pseudomonadati</taxon>
        <taxon>Bacteroidota</taxon>
        <taxon>Flavobacteriia</taxon>
        <taxon>Flavobacteriales</taxon>
        <taxon>Weeksellaceae</taxon>
        <taxon>Chryseobacterium group</taxon>
        <taxon>Chryseobacterium</taxon>
    </lineage>
</organism>
<dbReference type="InterPro" id="IPR029063">
    <property type="entry name" value="SAM-dependent_MTases_sf"/>
</dbReference>
<accession>A0A1H8C7X4</accession>
<protein>
    <recommendedName>
        <fullName evidence="1">site-specific DNA-methyltransferase (adenine-specific)</fullName>
        <ecNumber evidence="1">2.1.1.72</ecNumber>
    </recommendedName>
</protein>
<keyword evidence="7" id="KW-1185">Reference proteome</keyword>
<comment type="catalytic activity">
    <reaction evidence="5">
        <text>a 2'-deoxyadenosine in DNA + S-adenosyl-L-methionine = an N(6)-methyl-2'-deoxyadenosine in DNA + S-adenosyl-L-homocysteine + H(+)</text>
        <dbReference type="Rhea" id="RHEA:15197"/>
        <dbReference type="Rhea" id="RHEA-COMP:12418"/>
        <dbReference type="Rhea" id="RHEA-COMP:12419"/>
        <dbReference type="ChEBI" id="CHEBI:15378"/>
        <dbReference type="ChEBI" id="CHEBI:57856"/>
        <dbReference type="ChEBI" id="CHEBI:59789"/>
        <dbReference type="ChEBI" id="CHEBI:90615"/>
        <dbReference type="ChEBI" id="CHEBI:90616"/>
        <dbReference type="EC" id="2.1.1.72"/>
    </reaction>
</comment>
<name>A0A1H8C7X4_9FLAO</name>
<evidence type="ECO:0000256" key="1">
    <source>
        <dbReference type="ARBA" id="ARBA00011900"/>
    </source>
</evidence>
<evidence type="ECO:0000256" key="3">
    <source>
        <dbReference type="ARBA" id="ARBA00022679"/>
    </source>
</evidence>
<dbReference type="SUPFAM" id="SSF53335">
    <property type="entry name" value="S-adenosyl-L-methionine-dependent methyltransferases"/>
    <property type="match status" value="1"/>
</dbReference>
<evidence type="ECO:0000256" key="5">
    <source>
        <dbReference type="ARBA" id="ARBA00047942"/>
    </source>
</evidence>
<dbReference type="PRINTS" id="PR00505">
    <property type="entry name" value="D12N6MTFRASE"/>
</dbReference>
<gene>
    <name evidence="6" type="ORF">SAMN05421856_108135</name>
</gene>
<dbReference type="OrthoDB" id="9805629at2"/>
<dbReference type="Pfam" id="PF02086">
    <property type="entry name" value="MethyltransfD12"/>
    <property type="match status" value="1"/>
</dbReference>
<evidence type="ECO:0000313" key="6">
    <source>
        <dbReference type="EMBL" id="SEM91165.1"/>
    </source>
</evidence>
<dbReference type="PROSITE" id="PS00092">
    <property type="entry name" value="N6_MTASE"/>
    <property type="match status" value="1"/>
</dbReference>
<evidence type="ECO:0000256" key="4">
    <source>
        <dbReference type="ARBA" id="ARBA00022691"/>
    </source>
</evidence>
<evidence type="ECO:0000256" key="2">
    <source>
        <dbReference type="ARBA" id="ARBA00022603"/>
    </source>
</evidence>
<sequence length="329" mass="37752">MNYLGSKKRLSGFIYNVISHAVGYQLADCSFCDLFAGTGVVGNYFHDKVKSIIYNDREYYSFVITSAFFSKVPEEKYRAILSELNQLDGTEGFIFNEYSESGAAGRLYFSSENGAKIDAIRTDIEKRFQSSDIDQDFYILLLATLLKAVDKVANTASVYCAYLKTLKIAATKNLQLLPLKRTSLSHPDCQIFNQDSNELIDQIQGHILYLDPPYNGREYSSYYHLLNTIALYDIDFEPRGNTGLRSYNTSKFCLRSEVENVMFDLLQRCNFQHVFLSYNNEGFLGHQIISEMMNSLGKYQCSKIDHQRFKSNKGMDKGRTVEYLHHLIK</sequence>
<evidence type="ECO:0000313" key="7">
    <source>
        <dbReference type="Proteomes" id="UP000199450"/>
    </source>
</evidence>
<keyword evidence="2 6" id="KW-0489">Methyltransferase</keyword>
<dbReference type="GO" id="GO:0003676">
    <property type="term" value="F:nucleic acid binding"/>
    <property type="evidence" value="ECO:0007669"/>
    <property type="project" value="InterPro"/>
</dbReference>
<dbReference type="GO" id="GO:0009307">
    <property type="term" value="P:DNA restriction-modification system"/>
    <property type="evidence" value="ECO:0007669"/>
    <property type="project" value="InterPro"/>
</dbReference>
<dbReference type="InterPro" id="IPR012327">
    <property type="entry name" value="MeTrfase_D12"/>
</dbReference>
<dbReference type="AlphaFoldDB" id="A0A1H8C7X4"/>
<dbReference type="GO" id="GO:0009007">
    <property type="term" value="F:site-specific DNA-methyltransferase (adenine-specific) activity"/>
    <property type="evidence" value="ECO:0007669"/>
    <property type="project" value="UniProtKB-EC"/>
</dbReference>
<dbReference type="Gene3D" id="3.40.50.150">
    <property type="entry name" value="Vaccinia Virus protein VP39"/>
    <property type="match status" value="1"/>
</dbReference>
<dbReference type="STRING" id="295069.SAMN05421856_108135"/>
<dbReference type="GO" id="GO:0032259">
    <property type="term" value="P:methylation"/>
    <property type="evidence" value="ECO:0007669"/>
    <property type="project" value="UniProtKB-KW"/>
</dbReference>
<dbReference type="EMBL" id="FOBV01000008">
    <property type="protein sequence ID" value="SEM91165.1"/>
    <property type="molecule type" value="Genomic_DNA"/>
</dbReference>